<feature type="transmembrane region" description="Helical" evidence="1">
    <location>
        <begin position="166"/>
        <end position="192"/>
    </location>
</feature>
<dbReference type="KEGG" id="nbg:DV706_12790"/>
<protein>
    <submittedName>
        <fullName evidence="2">Uncharacterized protein</fullName>
    </submittedName>
</protein>
<organism evidence="2 3">
    <name type="scientific">Natronorubrum bangense</name>
    <dbReference type="NCBI Taxonomy" id="61858"/>
    <lineage>
        <taxon>Archaea</taxon>
        <taxon>Methanobacteriati</taxon>
        <taxon>Methanobacteriota</taxon>
        <taxon>Stenosarchaea group</taxon>
        <taxon>Halobacteria</taxon>
        <taxon>Halobacteriales</taxon>
        <taxon>Natrialbaceae</taxon>
        <taxon>Natronorubrum</taxon>
    </lineage>
</organism>
<proteinExistence type="predicted"/>
<evidence type="ECO:0000256" key="1">
    <source>
        <dbReference type="SAM" id="Phobius"/>
    </source>
</evidence>
<feature type="transmembrane region" description="Helical" evidence="1">
    <location>
        <begin position="39"/>
        <end position="56"/>
    </location>
</feature>
<keyword evidence="1" id="KW-0812">Transmembrane</keyword>
<evidence type="ECO:0000313" key="3">
    <source>
        <dbReference type="Proteomes" id="UP000296822"/>
    </source>
</evidence>
<feature type="transmembrane region" description="Helical" evidence="1">
    <location>
        <begin position="121"/>
        <end position="146"/>
    </location>
</feature>
<keyword evidence="1" id="KW-0472">Membrane</keyword>
<dbReference type="RefSeq" id="WP_006064477.1">
    <property type="nucleotide sequence ID" value="NZ_CP031305.1"/>
</dbReference>
<name>A0A4D6HP85_9EURY</name>
<dbReference type="EMBL" id="CP031305">
    <property type="protein sequence ID" value="QCC55265.1"/>
    <property type="molecule type" value="Genomic_DNA"/>
</dbReference>
<keyword evidence="1" id="KW-1133">Transmembrane helix</keyword>
<evidence type="ECO:0000313" key="2">
    <source>
        <dbReference type="EMBL" id="QCC55265.1"/>
    </source>
</evidence>
<reference evidence="2 3" key="1">
    <citation type="journal article" date="2019" name="Nat. Commun.">
        <title>A new type of DNA phosphorothioation-based antiviral system in archaea.</title>
        <authorList>
            <person name="Xiong L."/>
            <person name="Liu S."/>
            <person name="Chen S."/>
            <person name="Xiao Y."/>
            <person name="Zhu B."/>
            <person name="Gao Y."/>
            <person name="Zhang Y."/>
            <person name="Chen B."/>
            <person name="Luo J."/>
            <person name="Deng Z."/>
            <person name="Chen X."/>
            <person name="Wang L."/>
            <person name="Chen S."/>
        </authorList>
    </citation>
    <scope>NUCLEOTIDE SEQUENCE [LARGE SCALE GENOMIC DNA]</scope>
    <source>
        <strain evidence="2 3">JCM 10635</strain>
    </source>
</reference>
<sequence length="197" mass="20990">MHDHDKYTQLVLEGSEYEFLRARRGLLSGWSIPQKIRRCSYLLFASSTLLPILFFLPPAVRQQHLGVDPISSRVALTALVLFSVCCLVVASVGLAATATYRDRLDRITEQQAWSLVGIEGLFSGIGFGSGFLGVVATLVLASVGYAGVETVETLVAAGVDPYHSQAVVAVPVVVASGIAFCCAIAVFLLSVLTESLS</sequence>
<dbReference type="Proteomes" id="UP000296822">
    <property type="component" value="Chromosome"/>
</dbReference>
<dbReference type="GeneID" id="39852138"/>
<accession>A0A4D6HP85</accession>
<feature type="transmembrane region" description="Helical" evidence="1">
    <location>
        <begin position="76"/>
        <end position="100"/>
    </location>
</feature>
<gene>
    <name evidence="2" type="ORF">DV706_12790</name>
</gene>
<dbReference type="AlphaFoldDB" id="A0A4D6HP85"/>